<keyword evidence="2" id="KW-1185">Reference proteome</keyword>
<dbReference type="Proteomes" id="UP000298180">
    <property type="component" value="Unassembled WGS sequence"/>
</dbReference>
<proteinExistence type="predicted"/>
<evidence type="ECO:0000313" key="1">
    <source>
        <dbReference type="EMBL" id="TFZ02982.1"/>
    </source>
</evidence>
<dbReference type="AlphaFoldDB" id="A0A4Z0BW91"/>
<evidence type="ECO:0000313" key="2">
    <source>
        <dbReference type="Proteomes" id="UP000298180"/>
    </source>
</evidence>
<protein>
    <submittedName>
        <fullName evidence="1">Uncharacterized protein</fullName>
    </submittedName>
</protein>
<sequence length="232" mass="25122">MFYLLNVRPGDARRAGIHDTESDHPLATLYDQLLKVAALQMIAGNPCLKPLLGEPSMYREQVLATWISLSHFVALVRSPLSPFQGLIEPPEGLKSLVASPSFTATTPSDAVAAYEMAATGRRPSPLPTANVDDASEGFFDSPAPVLQKKGDRYAYPTLGLLAELLEEIARGDREPRSVLDGERLDAKAVSRILHEIAASAFPKTLEFVKKPGTMAKHISSARNRLKTGGFGQ</sequence>
<organism evidence="1 2">
    <name type="scientific">Ramlibacter henchirensis</name>
    <dbReference type="NCBI Taxonomy" id="204072"/>
    <lineage>
        <taxon>Bacteria</taxon>
        <taxon>Pseudomonadati</taxon>
        <taxon>Pseudomonadota</taxon>
        <taxon>Betaproteobacteria</taxon>
        <taxon>Burkholderiales</taxon>
        <taxon>Comamonadaceae</taxon>
        <taxon>Ramlibacter</taxon>
    </lineage>
</organism>
<reference evidence="1 2" key="1">
    <citation type="submission" date="2019-03" db="EMBL/GenBank/DDBJ databases">
        <title>Ramlibacter henchirensis DSM 14656, whole genome shotgun sequence.</title>
        <authorList>
            <person name="Zhang X."/>
            <person name="Feng G."/>
            <person name="Zhu H."/>
        </authorList>
    </citation>
    <scope>NUCLEOTIDE SEQUENCE [LARGE SCALE GENOMIC DNA]</scope>
    <source>
        <strain evidence="1 2">DSM 14656</strain>
    </source>
</reference>
<accession>A0A4Z0BW91</accession>
<gene>
    <name evidence="1" type="ORF">EZ313_17315</name>
</gene>
<dbReference type="EMBL" id="SMLM01000002">
    <property type="protein sequence ID" value="TFZ02982.1"/>
    <property type="molecule type" value="Genomic_DNA"/>
</dbReference>
<comment type="caution">
    <text evidence="1">The sequence shown here is derived from an EMBL/GenBank/DDBJ whole genome shotgun (WGS) entry which is preliminary data.</text>
</comment>
<name>A0A4Z0BW91_9BURK</name>